<gene>
    <name evidence="4" type="ORF">LAX5112_00976</name>
</gene>
<feature type="domain" description="Solute-binding protein family 3/N-terminal" evidence="3">
    <location>
        <begin position="53"/>
        <end position="277"/>
    </location>
</feature>
<dbReference type="STRING" id="388408.LAX5112_00976"/>
<reference evidence="5" key="1">
    <citation type="submission" date="2015-07" db="EMBL/GenBank/DDBJ databases">
        <authorList>
            <person name="Rodrigo-Torres Lidia"/>
            <person name="Arahal R.David."/>
        </authorList>
    </citation>
    <scope>NUCLEOTIDE SEQUENCE [LARGE SCALE GENOMIC DNA]</scope>
    <source>
        <strain evidence="5">CECT 5112</strain>
    </source>
</reference>
<dbReference type="PANTHER" id="PTHR35936">
    <property type="entry name" value="MEMBRANE-BOUND LYTIC MUREIN TRANSGLYCOSYLASE F"/>
    <property type="match status" value="1"/>
</dbReference>
<dbReference type="AlphaFoldDB" id="A0A0M6ZW29"/>
<accession>A0A0M6ZW29</accession>
<sequence length="284" mass="31970">MVRNSGYMCPNCNTPFRSWTWIFRLPGVLLTAFLMLAGGQGSAQAAERCDTIRVNGTVDWYPVIMRSSDTGLASGVLPATMVELGRRVGIDVIFQPITPFKRQLVQLENGSLDAVLGAYWTKERAEKFQYSSSVLDDEVAIFVLKGKEFPLSKRSDLVGRLGIRPFGGSYGEDFDQYAREHLAMQEIAPVPTDFRRDMLAMLLNENADYAVLGRFHGLKIIEEGEGADQLIDLEWPVVSNGVHILFSRKSPCAHLFDRFEEQLKKLWAEGWIESVLADYRRPGQ</sequence>
<protein>
    <submittedName>
        <fullName evidence="4">Bacterial extracellular solute-binding proteins, family 3</fullName>
    </submittedName>
</protein>
<dbReference type="SUPFAM" id="SSF53850">
    <property type="entry name" value="Periplasmic binding protein-like II"/>
    <property type="match status" value="1"/>
</dbReference>
<dbReference type="OrthoDB" id="7677520at2"/>
<evidence type="ECO:0000313" key="5">
    <source>
        <dbReference type="Proteomes" id="UP000053235"/>
    </source>
</evidence>
<dbReference type="EMBL" id="CXWD01000004">
    <property type="protein sequence ID" value="CTQ66461.1"/>
    <property type="molecule type" value="Genomic_DNA"/>
</dbReference>
<evidence type="ECO:0000313" key="4">
    <source>
        <dbReference type="EMBL" id="CTQ66461.1"/>
    </source>
</evidence>
<keyword evidence="5" id="KW-1185">Reference proteome</keyword>
<dbReference type="Pfam" id="PF00497">
    <property type="entry name" value="SBP_bac_3"/>
    <property type="match status" value="1"/>
</dbReference>
<dbReference type="Proteomes" id="UP000053235">
    <property type="component" value="Unassembled WGS sequence"/>
</dbReference>
<dbReference type="PANTHER" id="PTHR35936:SF6">
    <property type="entry name" value="AMINO ACID ABC TRANSPORTER SUBSTRATE-BINDING PAAT FAMILY PROTEIN"/>
    <property type="match status" value="1"/>
</dbReference>
<organism evidence="4 5">
    <name type="scientific">Roseibium alexandrii</name>
    <dbReference type="NCBI Taxonomy" id="388408"/>
    <lineage>
        <taxon>Bacteria</taxon>
        <taxon>Pseudomonadati</taxon>
        <taxon>Pseudomonadota</taxon>
        <taxon>Alphaproteobacteria</taxon>
        <taxon>Hyphomicrobiales</taxon>
        <taxon>Stappiaceae</taxon>
        <taxon>Roseibium</taxon>
    </lineage>
</organism>
<proteinExistence type="predicted"/>
<dbReference type="Gene3D" id="3.40.190.10">
    <property type="entry name" value="Periplasmic binding protein-like II"/>
    <property type="match status" value="2"/>
</dbReference>
<feature type="chain" id="PRO_5005809146" evidence="2">
    <location>
        <begin position="46"/>
        <end position="284"/>
    </location>
</feature>
<dbReference type="InterPro" id="IPR001638">
    <property type="entry name" value="Solute-binding_3/MltF_N"/>
</dbReference>
<evidence type="ECO:0000259" key="3">
    <source>
        <dbReference type="Pfam" id="PF00497"/>
    </source>
</evidence>
<keyword evidence="1 2" id="KW-0732">Signal</keyword>
<evidence type="ECO:0000256" key="2">
    <source>
        <dbReference type="SAM" id="SignalP"/>
    </source>
</evidence>
<name>A0A0M6ZW29_9HYPH</name>
<feature type="signal peptide" evidence="2">
    <location>
        <begin position="1"/>
        <end position="45"/>
    </location>
</feature>
<evidence type="ECO:0000256" key="1">
    <source>
        <dbReference type="ARBA" id="ARBA00022729"/>
    </source>
</evidence>